<keyword evidence="2" id="KW-0732">Signal</keyword>
<keyword evidence="1" id="KW-0175">Coiled coil</keyword>
<evidence type="ECO:0000313" key="3">
    <source>
        <dbReference type="EMBL" id="NHF57827.1"/>
    </source>
</evidence>
<comment type="caution">
    <text evidence="3">The sequence shown here is derived from an EMBL/GenBank/DDBJ whole genome shotgun (WGS) entry which is preliminary data.</text>
</comment>
<evidence type="ECO:0008006" key="5">
    <source>
        <dbReference type="Google" id="ProtNLM"/>
    </source>
</evidence>
<gene>
    <name evidence="3" type="ORF">FK220_000640</name>
</gene>
<sequence length="495" mass="56974">MNRLQQALFKTLLLLCFISTAAYGQKQTKTYKEVFNAGPETIIDLNTSNADIEFETTDGNQIEIEAVIELEGASEEEAERYFKDGAIEIKGNSQKVEIRTGTEKNWLFARNAHGPETFIVNGANDFQFKFDTDSLFTGLPSLDMESFVYDLAIVEEMPPMPRLPRNNFDYEAFKKDGEKYLKEWQKEFSKGFDKEYEKRLEEWSKRIEERAKAKEKQLEKREKARKERLEKMEEARQLREEKRAEAMEKMVEAREKSRAALAKARAERNVIIHSDGQHDAPSIFYFSSDGKSKNYKVKKTIKIKMPKGTKIQMNVRHGEVKLAENTMNINANLSYSSLSAVTIDGEETTIVASYSPVTVQNWNYGQLRADYSDRVDLREVTDLRLSTTSSDVTIDRLLKKAYITNKFGPLRINHISKNFNDMDISLQNAELYCQTPETPFVIYVNSTSSKFVCPSDLTLDRTKNLNTVVHKGYHINKNKGRSIVINSKYSDVIFE</sequence>
<organism evidence="3 4">
    <name type="scientific">Pelagihabitans pacificus</name>
    <dbReference type="NCBI Taxonomy" id="2696054"/>
    <lineage>
        <taxon>Bacteria</taxon>
        <taxon>Pseudomonadati</taxon>
        <taxon>Bacteroidota</taxon>
        <taxon>Flavobacteriia</taxon>
        <taxon>Flavobacteriales</taxon>
        <taxon>Flavobacteriaceae</taxon>
        <taxon>Pelagihabitans</taxon>
    </lineage>
</organism>
<dbReference type="CDD" id="cd06503">
    <property type="entry name" value="ATP-synt_Fo_b"/>
    <property type="match status" value="1"/>
</dbReference>
<dbReference type="Proteomes" id="UP000707206">
    <property type="component" value="Unassembled WGS sequence"/>
</dbReference>
<reference evidence="3" key="1">
    <citation type="submission" date="2019-07" db="EMBL/GenBank/DDBJ databases">
        <authorList>
            <person name="De-Chao Zhang Q."/>
        </authorList>
    </citation>
    <scope>NUCLEOTIDE SEQUENCE</scope>
    <source>
        <strain evidence="3">TP-CH-4</strain>
    </source>
</reference>
<proteinExistence type="predicted"/>
<protein>
    <recommendedName>
        <fullName evidence="5">Adhesin domain-containing protein</fullName>
    </recommendedName>
</protein>
<reference evidence="3" key="2">
    <citation type="submission" date="2020-03" db="EMBL/GenBank/DDBJ databases">
        <title>Flavobacteriaceae bacterium strain TP-CH-4, a member of the family Flavobacteriaceae isolated from a deep-sea seamount.</title>
        <authorList>
            <person name="Zhang D.-C."/>
        </authorList>
    </citation>
    <scope>NUCLEOTIDE SEQUENCE</scope>
    <source>
        <strain evidence="3">TP-CH-4</strain>
    </source>
</reference>
<dbReference type="AlphaFoldDB" id="A0A967E3Y2"/>
<evidence type="ECO:0000256" key="1">
    <source>
        <dbReference type="SAM" id="Coils"/>
    </source>
</evidence>
<evidence type="ECO:0000256" key="2">
    <source>
        <dbReference type="SAM" id="SignalP"/>
    </source>
</evidence>
<keyword evidence="4" id="KW-1185">Reference proteome</keyword>
<accession>A0A967E3Y2</accession>
<dbReference type="EMBL" id="VIKU02000001">
    <property type="protein sequence ID" value="NHF57827.1"/>
    <property type="molecule type" value="Genomic_DNA"/>
</dbReference>
<feature type="signal peptide" evidence="2">
    <location>
        <begin position="1"/>
        <end position="21"/>
    </location>
</feature>
<feature type="chain" id="PRO_5037792786" description="Adhesin domain-containing protein" evidence="2">
    <location>
        <begin position="22"/>
        <end position="495"/>
    </location>
</feature>
<evidence type="ECO:0000313" key="4">
    <source>
        <dbReference type="Proteomes" id="UP000707206"/>
    </source>
</evidence>
<dbReference type="RefSeq" id="WP_152572356.1">
    <property type="nucleotide sequence ID" value="NZ_VIKU02000001.1"/>
</dbReference>
<name>A0A967E3Y2_9FLAO</name>
<feature type="coiled-coil region" evidence="1">
    <location>
        <begin position="204"/>
        <end position="267"/>
    </location>
</feature>